<dbReference type="GO" id="GO:0005886">
    <property type="term" value="C:plasma membrane"/>
    <property type="evidence" value="ECO:0007669"/>
    <property type="project" value="UniProtKB-SubCell"/>
</dbReference>
<dbReference type="PANTHER" id="PTHR36838:SF3">
    <property type="entry name" value="TRANSPORTER AUXIN EFFLUX CARRIER EC FAMILY"/>
    <property type="match status" value="1"/>
</dbReference>
<evidence type="ECO:0000256" key="2">
    <source>
        <dbReference type="ARBA" id="ARBA00010145"/>
    </source>
</evidence>
<protein>
    <recommendedName>
        <fullName evidence="11">Transporter</fullName>
    </recommendedName>
</protein>
<comment type="caution">
    <text evidence="9">The sequence shown here is derived from an EMBL/GenBank/DDBJ whole genome shotgun (WGS) entry which is preliminary data.</text>
</comment>
<feature type="transmembrane region" description="Helical" evidence="8">
    <location>
        <begin position="270"/>
        <end position="291"/>
    </location>
</feature>
<feature type="transmembrane region" description="Helical" evidence="8">
    <location>
        <begin position="111"/>
        <end position="134"/>
    </location>
</feature>
<name>A0AAV4ZIV6_9HYPH</name>
<dbReference type="Gene3D" id="1.20.1530.20">
    <property type="match status" value="1"/>
</dbReference>
<keyword evidence="4" id="KW-1003">Cell membrane</keyword>
<proteinExistence type="inferred from homology"/>
<evidence type="ECO:0000256" key="4">
    <source>
        <dbReference type="ARBA" id="ARBA00022475"/>
    </source>
</evidence>
<feature type="transmembrane region" description="Helical" evidence="8">
    <location>
        <begin position="53"/>
        <end position="72"/>
    </location>
</feature>
<dbReference type="EMBL" id="BPQO01000005">
    <property type="protein sequence ID" value="GJD88122.1"/>
    <property type="molecule type" value="Genomic_DNA"/>
</dbReference>
<feature type="transmembrane region" description="Helical" evidence="8">
    <location>
        <begin position="298"/>
        <end position="321"/>
    </location>
</feature>
<evidence type="ECO:0000256" key="6">
    <source>
        <dbReference type="ARBA" id="ARBA00022989"/>
    </source>
</evidence>
<dbReference type="GO" id="GO:0055085">
    <property type="term" value="P:transmembrane transport"/>
    <property type="evidence" value="ECO:0007669"/>
    <property type="project" value="InterPro"/>
</dbReference>
<evidence type="ECO:0000256" key="7">
    <source>
        <dbReference type="ARBA" id="ARBA00023136"/>
    </source>
</evidence>
<keyword evidence="5 8" id="KW-0812">Transmembrane</keyword>
<evidence type="ECO:0008006" key="11">
    <source>
        <dbReference type="Google" id="ProtNLM"/>
    </source>
</evidence>
<evidence type="ECO:0000313" key="10">
    <source>
        <dbReference type="Proteomes" id="UP001055247"/>
    </source>
</evidence>
<keyword evidence="6 8" id="KW-1133">Transmembrane helix</keyword>
<organism evidence="9 10">
    <name type="scientific">Methylobacterium hispanicum</name>
    <dbReference type="NCBI Taxonomy" id="270350"/>
    <lineage>
        <taxon>Bacteria</taxon>
        <taxon>Pseudomonadati</taxon>
        <taxon>Pseudomonadota</taxon>
        <taxon>Alphaproteobacteria</taxon>
        <taxon>Hyphomicrobiales</taxon>
        <taxon>Methylobacteriaceae</taxon>
        <taxon>Methylobacterium</taxon>
    </lineage>
</organism>
<dbReference type="Pfam" id="PF03547">
    <property type="entry name" value="Mem_trans"/>
    <property type="match status" value="1"/>
</dbReference>
<comment type="similarity">
    <text evidence="2">Belongs to the auxin efflux carrier (TC 2.A.69) family.</text>
</comment>
<feature type="transmembrane region" description="Helical" evidence="8">
    <location>
        <begin position="140"/>
        <end position="161"/>
    </location>
</feature>
<evidence type="ECO:0000256" key="5">
    <source>
        <dbReference type="ARBA" id="ARBA00022692"/>
    </source>
</evidence>
<evidence type="ECO:0000313" key="9">
    <source>
        <dbReference type="EMBL" id="GJD88122.1"/>
    </source>
</evidence>
<feature type="transmembrane region" description="Helical" evidence="8">
    <location>
        <begin position="173"/>
        <end position="196"/>
    </location>
</feature>
<comment type="subcellular location">
    <subcellularLocation>
        <location evidence="1">Cell membrane</location>
        <topology evidence="1">Multi-pass membrane protein</topology>
    </subcellularLocation>
</comment>
<sequence length="325" mass="34183">MVCARPIFASRKPNPPVHALTIIVPIFGIILIGWAAAVAGLLSDRVSDGLSEYVFAVAVPALIIVTLTRPGLDGEIAWSYWISYFGGAGLSWLAGSLIAMRRTGIGRQGAILHGFAASQSNTIFVGVPMILQAYGDEGAFPLFLLLAVHLPIMMGFATFLLEAEGDKPLLVRLRGLALVLLKNPIFVALLVGMALKVLHLTPGGPVKAILDAFAATASTCALVALGAGLRRYRVMFDLPGAIAVAVLKCVLHPLAVWLLAFHVFAMPPAYAGVATLFAAMPVGINAYLLAVRYKTETGLIAASVLVSTLIAPVTTIAWLTLLGHA</sequence>
<keyword evidence="10" id="KW-1185">Reference proteome</keyword>
<feature type="transmembrane region" description="Helical" evidence="8">
    <location>
        <begin position="20"/>
        <end position="41"/>
    </location>
</feature>
<keyword evidence="7 8" id="KW-0472">Membrane</keyword>
<dbReference type="InterPro" id="IPR038770">
    <property type="entry name" value="Na+/solute_symporter_sf"/>
</dbReference>
<feature type="transmembrane region" description="Helical" evidence="8">
    <location>
        <begin position="241"/>
        <end position="264"/>
    </location>
</feature>
<dbReference type="Proteomes" id="UP001055247">
    <property type="component" value="Unassembled WGS sequence"/>
</dbReference>
<dbReference type="AlphaFoldDB" id="A0AAV4ZIV6"/>
<keyword evidence="3" id="KW-0813">Transport</keyword>
<evidence type="ECO:0000256" key="3">
    <source>
        <dbReference type="ARBA" id="ARBA00022448"/>
    </source>
</evidence>
<feature type="transmembrane region" description="Helical" evidence="8">
    <location>
        <begin position="78"/>
        <end position="99"/>
    </location>
</feature>
<reference evidence="9" key="1">
    <citation type="journal article" date="2016" name="Front. Microbiol.">
        <title>Genome Sequence of the Piezophilic, Mesophilic Sulfate-Reducing Bacterium Desulfovibrio indicus J2T.</title>
        <authorList>
            <person name="Cao J."/>
            <person name="Maignien L."/>
            <person name="Shao Z."/>
            <person name="Alain K."/>
            <person name="Jebbar M."/>
        </authorList>
    </citation>
    <scope>NUCLEOTIDE SEQUENCE</scope>
    <source>
        <strain evidence="9">DSM 16372</strain>
    </source>
</reference>
<reference evidence="9" key="2">
    <citation type="submission" date="2021-08" db="EMBL/GenBank/DDBJ databases">
        <authorList>
            <person name="Tani A."/>
            <person name="Ola A."/>
            <person name="Ogura Y."/>
            <person name="Katsura K."/>
            <person name="Hayashi T."/>
        </authorList>
    </citation>
    <scope>NUCLEOTIDE SEQUENCE</scope>
    <source>
        <strain evidence="9">DSM 16372</strain>
    </source>
</reference>
<dbReference type="PANTHER" id="PTHR36838">
    <property type="entry name" value="AUXIN EFFLUX CARRIER FAMILY PROTEIN"/>
    <property type="match status" value="1"/>
</dbReference>
<evidence type="ECO:0000256" key="1">
    <source>
        <dbReference type="ARBA" id="ARBA00004651"/>
    </source>
</evidence>
<feature type="transmembrane region" description="Helical" evidence="8">
    <location>
        <begin position="208"/>
        <end position="229"/>
    </location>
</feature>
<gene>
    <name evidence="9" type="ORF">BHAOGJBA_1634</name>
</gene>
<accession>A0AAV4ZIV6</accession>
<evidence type="ECO:0000256" key="8">
    <source>
        <dbReference type="SAM" id="Phobius"/>
    </source>
</evidence>
<dbReference type="InterPro" id="IPR004776">
    <property type="entry name" value="Mem_transp_PIN-like"/>
</dbReference>